<accession>J4GXQ9</accession>
<evidence type="ECO:0000256" key="9">
    <source>
        <dbReference type="ARBA" id="ARBA00022741"/>
    </source>
</evidence>
<dbReference type="Pfam" id="PF01687">
    <property type="entry name" value="Flavokinase"/>
    <property type="match status" value="1"/>
</dbReference>
<dbReference type="GO" id="GO:0009398">
    <property type="term" value="P:FMN biosynthetic process"/>
    <property type="evidence" value="ECO:0007669"/>
    <property type="project" value="UniProtKB-UniPathway"/>
</dbReference>
<name>J4GXQ9_9APHY</name>
<keyword evidence="15" id="KW-1185">Reference proteome</keyword>
<dbReference type="EC" id="2.7.1.26" evidence="4"/>
<comment type="similarity">
    <text evidence="3">Belongs to the flavokinase family.</text>
</comment>
<dbReference type="STRING" id="599839.J4GXQ9"/>
<dbReference type="UniPathway" id="UPA00276">
    <property type="reaction ID" value="UER00406"/>
</dbReference>
<dbReference type="OrthoDB" id="276388at2759"/>
<keyword evidence="9" id="KW-0547">Nucleotide-binding</keyword>
<protein>
    <recommendedName>
        <fullName evidence="5">Riboflavin kinase</fullName>
        <ecNumber evidence="4">2.7.1.26</ecNumber>
    </recommendedName>
    <alternativeName>
        <fullName evidence="11">Flavin mononucleotide kinase 1</fullName>
    </alternativeName>
</protein>
<evidence type="ECO:0000256" key="12">
    <source>
        <dbReference type="SAM" id="MobiDB-lite"/>
    </source>
</evidence>
<dbReference type="AlphaFoldDB" id="J4GXQ9"/>
<dbReference type="RefSeq" id="XP_012185978.1">
    <property type="nucleotide sequence ID" value="XM_012330588.1"/>
</dbReference>
<keyword evidence="6" id="KW-0285">Flavoprotein</keyword>
<keyword evidence="7" id="KW-0288">FMN</keyword>
<dbReference type="InterPro" id="IPR023468">
    <property type="entry name" value="Riboflavin_kinase"/>
</dbReference>
<sequence>MTGWGARLLYLGGDIDVNLDSTARNGPPPVHSPSAPLRGSKRKVIRGCGRGSKELGIPTTNLPVDNSLTPRIADIESGVYFGWASLRLPPSHPNEPTTSSDITTTTTTALEAHSESGFSVYPMVMSIGYNKVFKNTTRSAEVHMLHEFAIDFYGVETRLLIAGFIREEKDDDGLQGLALIEDRLDCDVARKSLDCEAWTLQKTGRGTLVADQYEGISK</sequence>
<dbReference type="PANTHER" id="PTHR22749:SF6">
    <property type="entry name" value="RIBOFLAVIN KINASE"/>
    <property type="match status" value="1"/>
</dbReference>
<evidence type="ECO:0000256" key="8">
    <source>
        <dbReference type="ARBA" id="ARBA00022679"/>
    </source>
</evidence>
<gene>
    <name evidence="14" type="ORF">FIBRA_08982</name>
</gene>
<evidence type="ECO:0000256" key="4">
    <source>
        <dbReference type="ARBA" id="ARBA00012105"/>
    </source>
</evidence>
<dbReference type="GO" id="GO:0008531">
    <property type="term" value="F:riboflavin kinase activity"/>
    <property type="evidence" value="ECO:0007669"/>
    <property type="project" value="UniProtKB-EC"/>
</dbReference>
<comment type="pathway">
    <text evidence="2">Cofactor biosynthesis; FMN biosynthesis; FMN from riboflavin (ATP route): step 1/1.</text>
</comment>
<dbReference type="HOGENOM" id="CLU_048437_3_2_1"/>
<keyword evidence="10" id="KW-0067">ATP-binding</keyword>
<dbReference type="InParanoid" id="J4GXQ9"/>
<dbReference type="GeneID" id="24101595"/>
<dbReference type="GO" id="GO:0005739">
    <property type="term" value="C:mitochondrion"/>
    <property type="evidence" value="ECO:0007669"/>
    <property type="project" value="TreeGrafter"/>
</dbReference>
<feature type="region of interest" description="Disordered" evidence="12">
    <location>
        <begin position="21"/>
        <end position="40"/>
    </location>
</feature>
<evidence type="ECO:0000256" key="6">
    <source>
        <dbReference type="ARBA" id="ARBA00022630"/>
    </source>
</evidence>
<evidence type="ECO:0000256" key="7">
    <source>
        <dbReference type="ARBA" id="ARBA00022643"/>
    </source>
</evidence>
<reference evidence="14 15" key="1">
    <citation type="journal article" date="2012" name="Appl. Environ. Microbiol.">
        <title>Short-read sequencing for genomic analysis of the brown rot fungus Fibroporia radiculosa.</title>
        <authorList>
            <person name="Tang J.D."/>
            <person name="Perkins A.D."/>
            <person name="Sonstegard T.S."/>
            <person name="Schroeder S.G."/>
            <person name="Burgess S.C."/>
            <person name="Diehl S.V."/>
        </authorList>
    </citation>
    <scope>NUCLEOTIDE SEQUENCE [LARGE SCALE GENOMIC DNA]</scope>
    <source>
        <strain evidence="14 15">TFFH 294</strain>
    </source>
</reference>
<evidence type="ECO:0000256" key="11">
    <source>
        <dbReference type="ARBA" id="ARBA00029960"/>
    </source>
</evidence>
<dbReference type="FunCoup" id="J4GXQ9">
    <property type="interactions" value="265"/>
</dbReference>
<dbReference type="PANTHER" id="PTHR22749">
    <property type="entry name" value="RIBOFLAVIN KINASE/FMN ADENYLYLTRANSFERASE"/>
    <property type="match status" value="1"/>
</dbReference>
<dbReference type="EMBL" id="HE797453">
    <property type="protein sequence ID" value="CCM06695.1"/>
    <property type="molecule type" value="Genomic_DNA"/>
</dbReference>
<evidence type="ECO:0000256" key="3">
    <source>
        <dbReference type="ARBA" id="ARBA00010108"/>
    </source>
</evidence>
<evidence type="ECO:0000313" key="15">
    <source>
        <dbReference type="Proteomes" id="UP000006352"/>
    </source>
</evidence>
<dbReference type="GO" id="GO:0005524">
    <property type="term" value="F:ATP binding"/>
    <property type="evidence" value="ECO:0007669"/>
    <property type="project" value="UniProtKB-KW"/>
</dbReference>
<evidence type="ECO:0000313" key="14">
    <source>
        <dbReference type="EMBL" id="CCM06695.1"/>
    </source>
</evidence>
<feature type="domain" description="Riboflavin kinase" evidence="13">
    <location>
        <begin position="37"/>
        <end position="194"/>
    </location>
</feature>
<dbReference type="InterPro" id="IPR015865">
    <property type="entry name" value="Riboflavin_kinase_bac/euk"/>
</dbReference>
<evidence type="ECO:0000256" key="10">
    <source>
        <dbReference type="ARBA" id="ARBA00022840"/>
    </source>
</evidence>
<dbReference type="Proteomes" id="UP000006352">
    <property type="component" value="Unassembled WGS sequence"/>
</dbReference>
<dbReference type="SUPFAM" id="SSF82114">
    <property type="entry name" value="Riboflavin kinase-like"/>
    <property type="match status" value="1"/>
</dbReference>
<comment type="function">
    <text evidence="1">Catalyzes the phosphorylation of riboflavin (vitamin B2) to form flavin mononucleotide (FMN) coenzyme.</text>
</comment>
<evidence type="ECO:0000259" key="13">
    <source>
        <dbReference type="SMART" id="SM00904"/>
    </source>
</evidence>
<keyword evidence="8" id="KW-0808">Transferase</keyword>
<evidence type="ECO:0000256" key="2">
    <source>
        <dbReference type="ARBA" id="ARBA00005201"/>
    </source>
</evidence>
<evidence type="ECO:0000256" key="1">
    <source>
        <dbReference type="ARBA" id="ARBA00003572"/>
    </source>
</evidence>
<dbReference type="InterPro" id="IPR023465">
    <property type="entry name" value="Riboflavin_kinase_dom_sf"/>
</dbReference>
<organism evidence="14 15">
    <name type="scientific">Fibroporia radiculosa</name>
    <dbReference type="NCBI Taxonomy" id="599839"/>
    <lineage>
        <taxon>Eukaryota</taxon>
        <taxon>Fungi</taxon>
        <taxon>Dikarya</taxon>
        <taxon>Basidiomycota</taxon>
        <taxon>Agaricomycotina</taxon>
        <taxon>Agaricomycetes</taxon>
        <taxon>Polyporales</taxon>
        <taxon>Fibroporiaceae</taxon>
        <taxon>Fibroporia</taxon>
    </lineage>
</organism>
<evidence type="ECO:0000256" key="5">
    <source>
        <dbReference type="ARBA" id="ARBA00017394"/>
    </source>
</evidence>
<proteinExistence type="inferred from homology"/>
<dbReference type="GO" id="GO:0009231">
    <property type="term" value="P:riboflavin biosynthetic process"/>
    <property type="evidence" value="ECO:0007669"/>
    <property type="project" value="InterPro"/>
</dbReference>
<dbReference type="SMART" id="SM00904">
    <property type="entry name" value="Flavokinase"/>
    <property type="match status" value="1"/>
</dbReference>
<dbReference type="Gene3D" id="2.40.30.30">
    <property type="entry name" value="Riboflavin kinase-like"/>
    <property type="match status" value="1"/>
</dbReference>